<feature type="region of interest" description="Disordered" evidence="1">
    <location>
        <begin position="56"/>
        <end position="75"/>
    </location>
</feature>
<dbReference type="AlphaFoldDB" id="A0A5N5FYJ5"/>
<reference evidence="2 3" key="1">
    <citation type="submission" date="2019-09" db="EMBL/GenBank/DDBJ databases">
        <authorList>
            <person name="Ou C."/>
        </authorList>
    </citation>
    <scope>NUCLEOTIDE SEQUENCE [LARGE SCALE GENOMIC DNA]</scope>
    <source>
        <strain evidence="2">S2</strain>
        <tissue evidence="2">Leaf</tissue>
    </source>
</reference>
<evidence type="ECO:0000313" key="3">
    <source>
        <dbReference type="Proteomes" id="UP000327157"/>
    </source>
</evidence>
<accession>A0A5N5FYJ5</accession>
<feature type="compositionally biased region" description="Basic residues" evidence="1">
    <location>
        <begin position="23"/>
        <end position="32"/>
    </location>
</feature>
<protein>
    <submittedName>
        <fullName evidence="2">Uncharacterized protein</fullName>
    </submittedName>
</protein>
<reference evidence="3" key="2">
    <citation type="submission" date="2019-10" db="EMBL/GenBank/DDBJ databases">
        <title>A de novo genome assembly of a pear dwarfing rootstock.</title>
        <authorList>
            <person name="Wang F."/>
            <person name="Wang J."/>
            <person name="Li S."/>
            <person name="Zhang Y."/>
            <person name="Fang M."/>
            <person name="Ma L."/>
            <person name="Zhao Y."/>
            <person name="Jiang S."/>
        </authorList>
    </citation>
    <scope>NUCLEOTIDE SEQUENCE [LARGE SCALE GENOMIC DNA]</scope>
</reference>
<feature type="region of interest" description="Disordered" evidence="1">
    <location>
        <begin position="1"/>
        <end position="50"/>
    </location>
</feature>
<proteinExistence type="predicted"/>
<evidence type="ECO:0000313" key="2">
    <source>
        <dbReference type="EMBL" id="KAB2608208.1"/>
    </source>
</evidence>
<evidence type="ECO:0000256" key="1">
    <source>
        <dbReference type="SAM" id="MobiDB-lite"/>
    </source>
</evidence>
<keyword evidence="3" id="KW-1185">Reference proteome</keyword>
<dbReference type="Proteomes" id="UP000327157">
    <property type="component" value="Chromosome 14"/>
</dbReference>
<sequence length="75" mass="8611">MGGEEEGRGEQGNEEENTGEKRAKSKKWKNQNKAKIESKSSSWYLEGDGGVALRVTERNEKKEEEEVQRREGREV</sequence>
<gene>
    <name evidence="2" type="ORF">D8674_011376</name>
</gene>
<comment type="caution">
    <text evidence="2">The sequence shown here is derived from an EMBL/GenBank/DDBJ whole genome shotgun (WGS) entry which is preliminary data.</text>
</comment>
<name>A0A5N5FYJ5_9ROSA</name>
<organism evidence="2 3">
    <name type="scientific">Pyrus ussuriensis x Pyrus communis</name>
    <dbReference type="NCBI Taxonomy" id="2448454"/>
    <lineage>
        <taxon>Eukaryota</taxon>
        <taxon>Viridiplantae</taxon>
        <taxon>Streptophyta</taxon>
        <taxon>Embryophyta</taxon>
        <taxon>Tracheophyta</taxon>
        <taxon>Spermatophyta</taxon>
        <taxon>Magnoliopsida</taxon>
        <taxon>eudicotyledons</taxon>
        <taxon>Gunneridae</taxon>
        <taxon>Pentapetalae</taxon>
        <taxon>rosids</taxon>
        <taxon>fabids</taxon>
        <taxon>Rosales</taxon>
        <taxon>Rosaceae</taxon>
        <taxon>Amygdaloideae</taxon>
        <taxon>Maleae</taxon>
        <taxon>Pyrus</taxon>
    </lineage>
</organism>
<feature type="compositionally biased region" description="Basic and acidic residues" evidence="1">
    <location>
        <begin position="1"/>
        <end position="11"/>
    </location>
</feature>
<reference evidence="2 3" key="3">
    <citation type="submission" date="2019-11" db="EMBL/GenBank/DDBJ databases">
        <title>A de novo genome assembly of a pear dwarfing rootstock.</title>
        <authorList>
            <person name="Wang F."/>
            <person name="Wang J."/>
            <person name="Li S."/>
            <person name="Zhang Y."/>
            <person name="Fang M."/>
            <person name="Ma L."/>
            <person name="Zhao Y."/>
            <person name="Jiang S."/>
        </authorList>
    </citation>
    <scope>NUCLEOTIDE SEQUENCE [LARGE SCALE GENOMIC DNA]</scope>
    <source>
        <strain evidence="2">S2</strain>
        <tissue evidence="2">Leaf</tissue>
    </source>
</reference>
<dbReference type="EMBL" id="SMOL01000553">
    <property type="protein sequence ID" value="KAB2608208.1"/>
    <property type="molecule type" value="Genomic_DNA"/>
</dbReference>